<keyword evidence="5" id="KW-0862">Zinc</keyword>
<dbReference type="InterPro" id="IPR051059">
    <property type="entry name" value="VerF-like"/>
</dbReference>
<dbReference type="FunFam" id="3.30.160.60:FF:002991">
    <property type="entry name" value="C2H2 transcription factor, putative"/>
    <property type="match status" value="1"/>
</dbReference>
<evidence type="ECO:0000256" key="6">
    <source>
        <dbReference type="ARBA" id="ARBA00023015"/>
    </source>
</evidence>
<evidence type="ECO:0000256" key="9">
    <source>
        <dbReference type="PROSITE-ProRule" id="PRU00042"/>
    </source>
</evidence>
<keyword evidence="4 9" id="KW-0863">Zinc-finger</keyword>
<evidence type="ECO:0000256" key="7">
    <source>
        <dbReference type="ARBA" id="ARBA00023163"/>
    </source>
</evidence>
<proteinExistence type="predicted"/>
<dbReference type="InterPro" id="IPR013087">
    <property type="entry name" value="Znf_C2H2_type"/>
</dbReference>
<dbReference type="OMA" id="RYCREPD"/>
<keyword evidence="3" id="KW-0677">Repeat</keyword>
<dbReference type="HOGENOM" id="CLU_007784_1_0_1"/>
<dbReference type="SMART" id="SM00355">
    <property type="entry name" value="ZnF_C2H2"/>
    <property type="match status" value="1"/>
</dbReference>
<dbReference type="Proteomes" id="UP000007963">
    <property type="component" value="Unassembled WGS sequence"/>
</dbReference>
<dbReference type="OrthoDB" id="654211at2759"/>
<protein>
    <recommendedName>
        <fullName evidence="11">C2H2-type domain-containing protein</fullName>
    </recommendedName>
</protein>
<dbReference type="PROSITE" id="PS00028">
    <property type="entry name" value="ZINC_FINGER_C2H2_1"/>
    <property type="match status" value="1"/>
</dbReference>
<dbReference type="InterPro" id="IPR007219">
    <property type="entry name" value="XnlR_reg_dom"/>
</dbReference>
<evidence type="ECO:0000259" key="11">
    <source>
        <dbReference type="PROSITE" id="PS50157"/>
    </source>
</evidence>
<feature type="region of interest" description="Disordered" evidence="10">
    <location>
        <begin position="216"/>
        <end position="260"/>
    </location>
</feature>
<feature type="domain" description="C2H2-type" evidence="11">
    <location>
        <begin position="56"/>
        <end position="84"/>
    </location>
</feature>
<feature type="region of interest" description="Disordered" evidence="10">
    <location>
        <begin position="132"/>
        <end position="165"/>
    </location>
</feature>
<dbReference type="PROSITE" id="PS50157">
    <property type="entry name" value="ZINC_FINGER_C2H2_2"/>
    <property type="match status" value="1"/>
</dbReference>
<evidence type="ECO:0000256" key="4">
    <source>
        <dbReference type="ARBA" id="ARBA00022771"/>
    </source>
</evidence>
<feature type="region of interest" description="Disordered" evidence="10">
    <location>
        <begin position="80"/>
        <end position="101"/>
    </location>
</feature>
<dbReference type="PANTHER" id="PTHR40626:SF25">
    <property type="entry name" value="TRANSCRIPTION FACTOR, PUTATIVE (AFU_ORTHOLOGUE AFUA_3G02070)-RELATED"/>
    <property type="match status" value="1"/>
</dbReference>
<dbReference type="Pfam" id="PF00096">
    <property type="entry name" value="zf-C2H2"/>
    <property type="match status" value="1"/>
</dbReference>
<dbReference type="GO" id="GO:0005634">
    <property type="term" value="C:nucleus"/>
    <property type="evidence" value="ECO:0007669"/>
    <property type="project" value="UniProtKB-SubCell"/>
</dbReference>
<dbReference type="AlphaFoldDB" id="Q0CMV3"/>
<dbReference type="GO" id="GO:0000978">
    <property type="term" value="F:RNA polymerase II cis-regulatory region sequence-specific DNA binding"/>
    <property type="evidence" value="ECO:0007669"/>
    <property type="project" value="InterPro"/>
</dbReference>
<accession>Q0CMV3</accession>
<feature type="compositionally biased region" description="Polar residues" evidence="10">
    <location>
        <begin position="80"/>
        <end position="95"/>
    </location>
</feature>
<evidence type="ECO:0000313" key="13">
    <source>
        <dbReference type="Proteomes" id="UP000007963"/>
    </source>
</evidence>
<dbReference type="SUPFAM" id="SSF57667">
    <property type="entry name" value="beta-beta-alpha zinc fingers"/>
    <property type="match status" value="1"/>
</dbReference>
<reference evidence="13" key="1">
    <citation type="submission" date="2005-09" db="EMBL/GenBank/DDBJ databases">
        <title>Annotation of the Aspergillus terreus NIH2624 genome.</title>
        <authorList>
            <person name="Birren B.W."/>
            <person name="Lander E.S."/>
            <person name="Galagan J.E."/>
            <person name="Nusbaum C."/>
            <person name="Devon K."/>
            <person name="Henn M."/>
            <person name="Ma L.-J."/>
            <person name="Jaffe D.B."/>
            <person name="Butler J."/>
            <person name="Alvarez P."/>
            <person name="Gnerre S."/>
            <person name="Grabherr M."/>
            <person name="Kleber M."/>
            <person name="Mauceli E.W."/>
            <person name="Brockman W."/>
            <person name="Rounsley S."/>
            <person name="Young S.K."/>
            <person name="LaButti K."/>
            <person name="Pushparaj V."/>
            <person name="DeCaprio D."/>
            <person name="Crawford M."/>
            <person name="Koehrsen M."/>
            <person name="Engels R."/>
            <person name="Montgomery P."/>
            <person name="Pearson M."/>
            <person name="Howarth C."/>
            <person name="Larson L."/>
            <person name="Luoma S."/>
            <person name="White J."/>
            <person name="Alvarado L."/>
            <person name="Kodira C.D."/>
            <person name="Zeng Q."/>
            <person name="Oleary S."/>
            <person name="Yandava C."/>
            <person name="Denning D.W."/>
            <person name="Nierman W.C."/>
            <person name="Milne T."/>
            <person name="Madden K."/>
        </authorList>
    </citation>
    <scope>NUCLEOTIDE SEQUENCE [LARGE SCALE GENOMIC DNA]</scope>
    <source>
        <strain evidence="13">NIH 2624 / FGSC A1156</strain>
    </source>
</reference>
<keyword evidence="8" id="KW-0539">Nucleus</keyword>
<dbReference type="Pfam" id="PF04082">
    <property type="entry name" value="Fungal_trans"/>
    <property type="match status" value="1"/>
</dbReference>
<keyword evidence="7" id="KW-0804">Transcription</keyword>
<dbReference type="InterPro" id="IPR036236">
    <property type="entry name" value="Znf_C2H2_sf"/>
</dbReference>
<dbReference type="RefSeq" id="XP_001214159.1">
    <property type="nucleotide sequence ID" value="XM_001214159.1"/>
</dbReference>
<gene>
    <name evidence="12" type="ORF">ATEG_04981</name>
</gene>
<keyword evidence="2" id="KW-0479">Metal-binding</keyword>
<keyword evidence="6" id="KW-0805">Transcription regulation</keyword>
<feature type="compositionally biased region" description="Polar residues" evidence="10">
    <location>
        <begin position="132"/>
        <end position="155"/>
    </location>
</feature>
<evidence type="ECO:0000256" key="2">
    <source>
        <dbReference type="ARBA" id="ARBA00022723"/>
    </source>
</evidence>
<organism evidence="12 13">
    <name type="scientific">Aspergillus terreus (strain NIH 2624 / FGSC A1156)</name>
    <dbReference type="NCBI Taxonomy" id="341663"/>
    <lineage>
        <taxon>Eukaryota</taxon>
        <taxon>Fungi</taxon>
        <taxon>Dikarya</taxon>
        <taxon>Ascomycota</taxon>
        <taxon>Pezizomycotina</taxon>
        <taxon>Eurotiomycetes</taxon>
        <taxon>Eurotiomycetidae</taxon>
        <taxon>Eurotiales</taxon>
        <taxon>Aspergillaceae</taxon>
        <taxon>Aspergillus</taxon>
        <taxon>Aspergillus subgen. Circumdati</taxon>
    </lineage>
</organism>
<dbReference type="CDD" id="cd12148">
    <property type="entry name" value="fungal_TF_MHR"/>
    <property type="match status" value="1"/>
</dbReference>
<dbReference type="VEuPathDB" id="FungiDB:ATEG_04981"/>
<dbReference type="PANTHER" id="PTHR40626">
    <property type="entry name" value="MIP31509P"/>
    <property type="match status" value="1"/>
</dbReference>
<evidence type="ECO:0000313" key="12">
    <source>
        <dbReference type="EMBL" id="EAU34050.1"/>
    </source>
</evidence>
<sequence length="781" mass="87514">MSRWSELLGRSNVSDALEHSRDWSICNVMIDPVRLSGYIVCDPRTDAVPDTKEKPFVCDKCPKSFTRKDLLARHERLAHNAQSGDVAQPSSSPPSSHLGMDGLNMLASAITDYSSAGPATTAQDEQQIRAGSQPFTPHLTPTVSTSPHPGSQAQAGFTEPFSAFGPSATYDGDDFTSFLDSIPLPSHPFSPTYQPLPLFPAFHFDTQPVYDHSPAREGVPDHVAAPSSSVLPRHGTQLPSLQPEETHTAHKGRQPRSSISVTTQCRDRIVAALLDYANVIPDPFVPSRHALSRCLTGYLTGFHDHYPFKHIPTLNVDTLPLHLFLSMAALGAQYCREPDTSLSLYHVARVVTMEHIRREFQWTMNKADPSANKSRNGPSDSEDQDIMETVQALLLLTSVSGWFEHKPPYSEALYMRSFMETLLRKKGLNTLPTQDGSWDSWIRSEERKRTTLVVFCFFNIHTIVFDLPPMILTEEIALNLPCTEKEWQATSAEQWMAERTPGKVEPKLQDALCSLFTHGPSSKGRLDSFSSMGGYVLIHAILQNIWLIQKTYRLPGLNRNSLSAAEITSLEQALEHWCQCWEHNQESSIDPFNPHGPLSFTSTALLRLAYIRLNADFSSARRLQTWKPDQIARSLKENLSVQRSDRLTRAALHCAHALSTPIKLGINFVAHTHVASWSNQYALCSLECAVLLAKWLEVATVSNPEPPLTEQESKLLEFVIEMVMETQHVVSRDWLLANNTRLSAIVTRLWARLFTADYIWELVNLIGRSLKSYADILEMND</sequence>
<dbReference type="EMBL" id="CH476600">
    <property type="protein sequence ID" value="EAU34050.1"/>
    <property type="molecule type" value="Genomic_DNA"/>
</dbReference>
<dbReference type="GO" id="GO:0000785">
    <property type="term" value="C:chromatin"/>
    <property type="evidence" value="ECO:0007669"/>
    <property type="project" value="TreeGrafter"/>
</dbReference>
<dbReference type="STRING" id="341663.Q0CMV3"/>
<dbReference type="GeneID" id="4321132"/>
<dbReference type="GO" id="GO:0008270">
    <property type="term" value="F:zinc ion binding"/>
    <property type="evidence" value="ECO:0007669"/>
    <property type="project" value="UniProtKB-KW"/>
</dbReference>
<dbReference type="eggNOG" id="KOG1721">
    <property type="taxonomic scope" value="Eukaryota"/>
</dbReference>
<evidence type="ECO:0000256" key="8">
    <source>
        <dbReference type="ARBA" id="ARBA00023242"/>
    </source>
</evidence>
<evidence type="ECO:0000256" key="10">
    <source>
        <dbReference type="SAM" id="MobiDB-lite"/>
    </source>
</evidence>
<name>Q0CMV3_ASPTN</name>
<dbReference type="Gene3D" id="3.30.160.60">
    <property type="entry name" value="Classic Zinc Finger"/>
    <property type="match status" value="1"/>
</dbReference>
<dbReference type="GO" id="GO:0006351">
    <property type="term" value="P:DNA-templated transcription"/>
    <property type="evidence" value="ECO:0007669"/>
    <property type="project" value="InterPro"/>
</dbReference>
<comment type="subcellular location">
    <subcellularLocation>
        <location evidence="1">Nucleus</location>
    </subcellularLocation>
</comment>
<evidence type="ECO:0000256" key="1">
    <source>
        <dbReference type="ARBA" id="ARBA00004123"/>
    </source>
</evidence>
<evidence type="ECO:0000256" key="3">
    <source>
        <dbReference type="ARBA" id="ARBA00022737"/>
    </source>
</evidence>
<dbReference type="GO" id="GO:0000981">
    <property type="term" value="F:DNA-binding transcription factor activity, RNA polymerase II-specific"/>
    <property type="evidence" value="ECO:0007669"/>
    <property type="project" value="InterPro"/>
</dbReference>
<evidence type="ECO:0000256" key="5">
    <source>
        <dbReference type="ARBA" id="ARBA00022833"/>
    </source>
</evidence>